<keyword evidence="9" id="KW-1185">Reference proteome</keyword>
<evidence type="ECO:0000313" key="8">
    <source>
        <dbReference type="EMBL" id="AMK55702.1"/>
    </source>
</evidence>
<dbReference type="GO" id="GO:0016987">
    <property type="term" value="F:sigma factor activity"/>
    <property type="evidence" value="ECO:0007669"/>
    <property type="project" value="UniProtKB-KW"/>
</dbReference>
<dbReference type="InterPro" id="IPR014284">
    <property type="entry name" value="RNA_pol_sigma-70_dom"/>
</dbReference>
<dbReference type="GO" id="GO:0006352">
    <property type="term" value="P:DNA-templated transcription initiation"/>
    <property type="evidence" value="ECO:0007669"/>
    <property type="project" value="InterPro"/>
</dbReference>
<evidence type="ECO:0008006" key="10">
    <source>
        <dbReference type="Google" id="ProtNLM"/>
    </source>
</evidence>
<dbReference type="AlphaFoldDB" id="A0A140DYH5"/>
<keyword evidence="2" id="KW-0805">Transcription regulation</keyword>
<evidence type="ECO:0000313" key="9">
    <source>
        <dbReference type="Proteomes" id="UP000069771"/>
    </source>
</evidence>
<evidence type="ECO:0000256" key="4">
    <source>
        <dbReference type="ARBA" id="ARBA00023163"/>
    </source>
</evidence>
<dbReference type="Pfam" id="PF04542">
    <property type="entry name" value="Sigma70_r2"/>
    <property type="match status" value="1"/>
</dbReference>
<dbReference type="InterPro" id="IPR013325">
    <property type="entry name" value="RNA_pol_sigma_r2"/>
</dbReference>
<dbReference type="Proteomes" id="UP000069771">
    <property type="component" value="Chromosome"/>
</dbReference>
<accession>A0A140DYH5</accession>
<protein>
    <recommendedName>
        <fullName evidence="10">Sigma-70 family RNA polymerase sigma factor</fullName>
    </recommendedName>
</protein>
<dbReference type="SUPFAM" id="SSF88946">
    <property type="entry name" value="Sigma2 domain of RNA polymerase sigma factors"/>
    <property type="match status" value="1"/>
</dbReference>
<dbReference type="GO" id="GO:0003677">
    <property type="term" value="F:DNA binding"/>
    <property type="evidence" value="ECO:0007669"/>
    <property type="project" value="InterPro"/>
</dbReference>
<dbReference type="Pfam" id="PF08281">
    <property type="entry name" value="Sigma70_r4_2"/>
    <property type="match status" value="1"/>
</dbReference>
<dbReference type="InterPro" id="IPR013249">
    <property type="entry name" value="RNA_pol_sigma70_r4_t2"/>
</dbReference>
<dbReference type="InterPro" id="IPR007627">
    <property type="entry name" value="RNA_pol_sigma70_r2"/>
</dbReference>
<dbReference type="NCBIfam" id="TIGR02937">
    <property type="entry name" value="sigma70-ECF"/>
    <property type="match status" value="1"/>
</dbReference>
<evidence type="ECO:0000256" key="3">
    <source>
        <dbReference type="ARBA" id="ARBA00023082"/>
    </source>
</evidence>
<keyword evidence="4" id="KW-0804">Transcription</keyword>
<dbReference type="EMBL" id="CP011391">
    <property type="protein sequence ID" value="AMK55702.1"/>
    <property type="molecule type" value="Genomic_DNA"/>
</dbReference>
<dbReference type="InterPro" id="IPR039425">
    <property type="entry name" value="RNA_pol_sigma-70-like"/>
</dbReference>
<dbReference type="PANTHER" id="PTHR43133:SF51">
    <property type="entry name" value="RNA POLYMERASE SIGMA FACTOR"/>
    <property type="match status" value="1"/>
</dbReference>
<dbReference type="InterPro" id="IPR013324">
    <property type="entry name" value="RNA_pol_sigma_r3/r4-like"/>
</dbReference>
<feature type="region of interest" description="Disordered" evidence="5">
    <location>
        <begin position="192"/>
        <end position="235"/>
    </location>
</feature>
<dbReference type="Gene3D" id="1.10.10.10">
    <property type="entry name" value="Winged helix-like DNA-binding domain superfamily/Winged helix DNA-binding domain"/>
    <property type="match status" value="1"/>
</dbReference>
<gene>
    <name evidence="8" type="ORF">AALO17_25680</name>
</gene>
<dbReference type="STRING" id="1702221.AALO17_25680"/>
<evidence type="ECO:0000256" key="1">
    <source>
        <dbReference type="ARBA" id="ARBA00010641"/>
    </source>
</evidence>
<comment type="similarity">
    <text evidence="1">Belongs to the sigma-70 factor family. ECF subfamily.</text>
</comment>
<feature type="domain" description="RNA polymerase sigma-70 region 2" evidence="6">
    <location>
        <begin position="34"/>
        <end position="100"/>
    </location>
</feature>
<organism evidence="8 9">
    <name type="scientific">Faecalibaculum rodentium</name>
    <dbReference type="NCBI Taxonomy" id="1702221"/>
    <lineage>
        <taxon>Bacteria</taxon>
        <taxon>Bacillati</taxon>
        <taxon>Bacillota</taxon>
        <taxon>Erysipelotrichia</taxon>
        <taxon>Erysipelotrichales</taxon>
        <taxon>Erysipelotrichaceae</taxon>
        <taxon>Faecalibaculum</taxon>
    </lineage>
</organism>
<dbReference type="Gene3D" id="1.10.1740.10">
    <property type="match status" value="1"/>
</dbReference>
<dbReference type="InterPro" id="IPR036388">
    <property type="entry name" value="WH-like_DNA-bd_sf"/>
</dbReference>
<dbReference type="SUPFAM" id="SSF88659">
    <property type="entry name" value="Sigma3 and sigma4 domains of RNA polymerase sigma factors"/>
    <property type="match status" value="1"/>
</dbReference>
<evidence type="ECO:0000259" key="7">
    <source>
        <dbReference type="Pfam" id="PF08281"/>
    </source>
</evidence>
<feature type="domain" description="RNA polymerase sigma factor 70 region 4 type 2" evidence="7">
    <location>
        <begin position="121"/>
        <end position="170"/>
    </location>
</feature>
<evidence type="ECO:0000259" key="6">
    <source>
        <dbReference type="Pfam" id="PF04542"/>
    </source>
</evidence>
<evidence type="ECO:0000256" key="5">
    <source>
        <dbReference type="SAM" id="MobiDB-lite"/>
    </source>
</evidence>
<dbReference type="KEGG" id="fro:AALO17_25680"/>
<dbReference type="CDD" id="cd06171">
    <property type="entry name" value="Sigma70_r4"/>
    <property type="match status" value="1"/>
</dbReference>
<dbReference type="PANTHER" id="PTHR43133">
    <property type="entry name" value="RNA POLYMERASE ECF-TYPE SIGMA FACTO"/>
    <property type="match status" value="1"/>
</dbReference>
<sequence>MIFLFLQPFLRLNRCIGEGPSKTADMKLSVEMLIPEYQDNLYKAALAVLRDPADSQDAVQLTFIKYCQSDLDFRDREYIRKWLFRTVLNQSKDIRRAFWRRSRTALDESVAAPEFRSQISQELYEAVSSLPSKYRVTLQLYYYEDFSIREIAQLTGQSETAVKTRLSRGRGSVWQHRRSLCSRSWRNLHHRDPVAGWQGAGGGDGESGRQHLGHPGKGNTGEQVYRQTQRRRGLH</sequence>
<evidence type="ECO:0000256" key="2">
    <source>
        <dbReference type="ARBA" id="ARBA00023015"/>
    </source>
</evidence>
<reference evidence="8 9" key="1">
    <citation type="journal article" date="2016" name="Gut Pathog.">
        <title>Whole genome sequencing of "Faecalibaculum rodentium" ALO17, isolated from C57BL/6J laboratory mouse feces.</title>
        <authorList>
            <person name="Lim S."/>
            <person name="Chang D.H."/>
            <person name="Ahn S."/>
            <person name="Kim B.C."/>
        </authorList>
    </citation>
    <scope>NUCLEOTIDE SEQUENCE [LARGE SCALE GENOMIC DNA]</scope>
    <source>
        <strain evidence="8 9">Alo17</strain>
    </source>
</reference>
<keyword evidence="3" id="KW-0731">Sigma factor</keyword>
<name>A0A140DYH5_9FIRM</name>
<proteinExistence type="inferred from homology"/>